<feature type="coiled-coil region" evidence="1">
    <location>
        <begin position="29"/>
        <end position="63"/>
    </location>
</feature>
<dbReference type="EMBL" id="JADIMS010000137">
    <property type="protein sequence ID" value="MBO8450897.1"/>
    <property type="molecule type" value="Genomic_DNA"/>
</dbReference>
<dbReference type="AlphaFoldDB" id="A0A9D9EN45"/>
<gene>
    <name evidence="2" type="ORF">IAA96_07305</name>
</gene>
<dbReference type="Proteomes" id="UP000823616">
    <property type="component" value="Unassembled WGS sequence"/>
</dbReference>
<reference evidence="2" key="2">
    <citation type="journal article" date="2021" name="PeerJ">
        <title>Extensive microbial diversity within the chicken gut microbiome revealed by metagenomics and culture.</title>
        <authorList>
            <person name="Gilroy R."/>
            <person name="Ravi A."/>
            <person name="Getino M."/>
            <person name="Pursley I."/>
            <person name="Horton D.L."/>
            <person name="Alikhan N.F."/>
            <person name="Baker D."/>
            <person name="Gharbi K."/>
            <person name="Hall N."/>
            <person name="Watson M."/>
            <person name="Adriaenssens E.M."/>
            <person name="Foster-Nyarko E."/>
            <person name="Jarju S."/>
            <person name="Secka A."/>
            <person name="Antonio M."/>
            <person name="Oren A."/>
            <person name="Chaudhuri R.R."/>
            <person name="La Ragione R."/>
            <person name="Hildebrand F."/>
            <person name="Pallen M.J."/>
        </authorList>
    </citation>
    <scope>NUCLEOTIDE SEQUENCE</scope>
    <source>
        <strain evidence="2">B3-4054</strain>
    </source>
</reference>
<evidence type="ECO:0000256" key="1">
    <source>
        <dbReference type="SAM" id="Coils"/>
    </source>
</evidence>
<accession>A0A9D9EN45</accession>
<name>A0A9D9EN45_9SPIR</name>
<comment type="caution">
    <text evidence="2">The sequence shown here is derived from an EMBL/GenBank/DDBJ whole genome shotgun (WGS) entry which is preliminary data.</text>
</comment>
<protein>
    <submittedName>
        <fullName evidence="2">SlyX family protein</fullName>
    </submittedName>
</protein>
<dbReference type="InterPro" id="IPR007236">
    <property type="entry name" value="SlyX"/>
</dbReference>
<organism evidence="2 3">
    <name type="scientific">Candidatus Avitreponema avistercoris</name>
    <dbReference type="NCBI Taxonomy" id="2840705"/>
    <lineage>
        <taxon>Bacteria</taxon>
        <taxon>Pseudomonadati</taxon>
        <taxon>Spirochaetota</taxon>
        <taxon>Spirochaetia</taxon>
        <taxon>Spirochaetales</taxon>
        <taxon>Candidatus Avitreponema</taxon>
    </lineage>
</organism>
<keyword evidence="1" id="KW-0175">Coiled coil</keyword>
<dbReference type="Pfam" id="PF04102">
    <property type="entry name" value="SlyX"/>
    <property type="match status" value="1"/>
</dbReference>
<sequence>MCAGNAGATPEEGRFTALEMKFAYLENFVRELQSVVTEHSARIDALKLENAALREKLLELAEAGDSGILNARPPHY</sequence>
<evidence type="ECO:0000313" key="3">
    <source>
        <dbReference type="Proteomes" id="UP000823616"/>
    </source>
</evidence>
<proteinExistence type="predicted"/>
<evidence type="ECO:0000313" key="2">
    <source>
        <dbReference type="EMBL" id="MBO8450897.1"/>
    </source>
</evidence>
<reference evidence="2" key="1">
    <citation type="submission" date="2020-10" db="EMBL/GenBank/DDBJ databases">
        <authorList>
            <person name="Gilroy R."/>
        </authorList>
    </citation>
    <scope>NUCLEOTIDE SEQUENCE</scope>
    <source>
        <strain evidence="2">B3-4054</strain>
    </source>
</reference>